<dbReference type="KEGG" id="dmp:FAK_00070"/>
<name>A0AAU9EG59_9BACT</name>
<feature type="chain" id="PRO_5044009461" description="Secreted protein" evidence="1">
    <location>
        <begin position="24"/>
        <end position="214"/>
    </location>
</feature>
<dbReference type="EMBL" id="AP028679">
    <property type="protein sequence ID" value="BEQ12941.1"/>
    <property type="molecule type" value="Genomic_DNA"/>
</dbReference>
<dbReference type="Proteomes" id="UP001366166">
    <property type="component" value="Chromosome"/>
</dbReference>
<sequence length="214" mass="24215">MKKSALLLILVALLLSLTVPAPAGEKCLRVQLDGTIFLRPRVPANAPKVNDDVLSCRTDGKFHVDMIFPRDGGQVISQDNWVVITGFKCSPKKRHAECRHVVDPEAFQHEPFTLSATLTPDGSSRYALEFFLDKLPRPKPIYVTIECPNSPPQRINDYGSKYQQLLLASYLNKIWLNMALDQKQHQHPEKMELPPFDTAELEWDELLTLAPCPK</sequence>
<evidence type="ECO:0000256" key="1">
    <source>
        <dbReference type="SAM" id="SignalP"/>
    </source>
</evidence>
<protein>
    <recommendedName>
        <fullName evidence="4">Secreted protein</fullName>
    </recommendedName>
</protein>
<keyword evidence="3" id="KW-1185">Reference proteome</keyword>
<gene>
    <name evidence="2" type="ORF">FAK_00070</name>
</gene>
<accession>A0AAU9EG59</accession>
<evidence type="ECO:0008006" key="4">
    <source>
        <dbReference type="Google" id="ProtNLM"/>
    </source>
</evidence>
<evidence type="ECO:0000313" key="2">
    <source>
        <dbReference type="EMBL" id="BEQ12941.1"/>
    </source>
</evidence>
<organism evidence="2 3">
    <name type="scientific">Desulfoferula mesophila</name>
    <dbReference type="NCBI Taxonomy" id="3058419"/>
    <lineage>
        <taxon>Bacteria</taxon>
        <taxon>Pseudomonadati</taxon>
        <taxon>Thermodesulfobacteriota</taxon>
        <taxon>Desulfarculia</taxon>
        <taxon>Desulfarculales</taxon>
        <taxon>Desulfarculaceae</taxon>
        <taxon>Desulfoferula</taxon>
    </lineage>
</organism>
<dbReference type="AlphaFoldDB" id="A0AAU9EG59"/>
<keyword evidence="1" id="KW-0732">Signal</keyword>
<proteinExistence type="predicted"/>
<dbReference type="RefSeq" id="WP_338603996.1">
    <property type="nucleotide sequence ID" value="NZ_AP028679.1"/>
</dbReference>
<feature type="signal peptide" evidence="1">
    <location>
        <begin position="1"/>
        <end position="23"/>
    </location>
</feature>
<evidence type="ECO:0000313" key="3">
    <source>
        <dbReference type="Proteomes" id="UP001366166"/>
    </source>
</evidence>
<reference evidence="3" key="1">
    <citation type="journal article" date="2023" name="Arch. Microbiol.">
        <title>Desulfoferula mesophilus gen. nov. sp. nov., a mesophilic sulfate-reducing bacterium isolated from a brackish lake sediment.</title>
        <authorList>
            <person name="Watanabe T."/>
            <person name="Yabe T."/>
            <person name="Tsuji J.M."/>
            <person name="Fukui M."/>
        </authorList>
    </citation>
    <scope>NUCLEOTIDE SEQUENCE [LARGE SCALE GENOMIC DNA]</scope>
    <source>
        <strain evidence="3">12FAK</strain>
    </source>
</reference>